<keyword evidence="6" id="KW-1015">Disulfide bond</keyword>
<dbReference type="FunFam" id="2.60.40.10:FF:000005">
    <property type="entry name" value="Neuronal cell adhesion molecule"/>
    <property type="match status" value="1"/>
</dbReference>
<dbReference type="Pfam" id="PF07686">
    <property type="entry name" value="V-set"/>
    <property type="match status" value="1"/>
</dbReference>
<keyword evidence="3" id="KW-0732">Signal</keyword>
<feature type="compositionally biased region" description="Basic and acidic residues" evidence="9">
    <location>
        <begin position="117"/>
        <end position="135"/>
    </location>
</feature>
<dbReference type="FunFam" id="2.60.40.10:FF:000032">
    <property type="entry name" value="palladin isoform X1"/>
    <property type="match status" value="1"/>
</dbReference>
<feature type="domain" description="Ig-like" evidence="10">
    <location>
        <begin position="481"/>
        <end position="582"/>
    </location>
</feature>
<keyword evidence="7" id="KW-0325">Glycoprotein</keyword>
<dbReference type="InterPro" id="IPR003599">
    <property type="entry name" value="Ig_sub"/>
</dbReference>
<dbReference type="SUPFAM" id="SSF48726">
    <property type="entry name" value="Immunoglobulin"/>
    <property type="match status" value="7"/>
</dbReference>
<accession>A0AAE1FHR7</accession>
<feature type="compositionally biased region" description="Basic and acidic residues" evidence="9">
    <location>
        <begin position="86"/>
        <end position="96"/>
    </location>
</feature>
<comment type="subcellular location">
    <subcellularLocation>
        <location evidence="1">Cell membrane</location>
    </subcellularLocation>
</comment>
<dbReference type="PROSITE" id="PS50835">
    <property type="entry name" value="IG_LIKE"/>
    <property type="match status" value="7"/>
</dbReference>
<evidence type="ECO:0000256" key="5">
    <source>
        <dbReference type="ARBA" id="ARBA00023136"/>
    </source>
</evidence>
<evidence type="ECO:0000256" key="7">
    <source>
        <dbReference type="ARBA" id="ARBA00023180"/>
    </source>
</evidence>
<dbReference type="InterPro" id="IPR013098">
    <property type="entry name" value="Ig_I-set"/>
</dbReference>
<evidence type="ECO:0000256" key="3">
    <source>
        <dbReference type="ARBA" id="ARBA00022729"/>
    </source>
</evidence>
<feature type="compositionally biased region" description="Acidic residues" evidence="9">
    <location>
        <begin position="57"/>
        <end position="70"/>
    </location>
</feature>
<evidence type="ECO:0000256" key="2">
    <source>
        <dbReference type="ARBA" id="ARBA00022475"/>
    </source>
</evidence>
<feature type="region of interest" description="Disordered" evidence="9">
    <location>
        <begin position="1"/>
        <end position="179"/>
    </location>
</feature>
<dbReference type="InterPro" id="IPR013106">
    <property type="entry name" value="Ig_V-set"/>
</dbReference>
<feature type="domain" description="Ig-like" evidence="10">
    <location>
        <begin position="592"/>
        <end position="683"/>
    </location>
</feature>
<evidence type="ECO:0000313" key="12">
    <source>
        <dbReference type="Proteomes" id="UP001286313"/>
    </source>
</evidence>
<feature type="domain" description="Ig-like" evidence="10">
    <location>
        <begin position="177"/>
        <end position="280"/>
    </location>
</feature>
<feature type="compositionally biased region" description="Basic and acidic residues" evidence="9">
    <location>
        <begin position="1"/>
        <end position="27"/>
    </location>
</feature>
<feature type="compositionally biased region" description="Gly residues" evidence="9">
    <location>
        <begin position="76"/>
        <end position="85"/>
    </location>
</feature>
<dbReference type="Pfam" id="PF07679">
    <property type="entry name" value="I-set"/>
    <property type="match status" value="2"/>
</dbReference>
<proteinExistence type="predicted"/>
<dbReference type="Proteomes" id="UP001286313">
    <property type="component" value="Unassembled WGS sequence"/>
</dbReference>
<reference evidence="11" key="1">
    <citation type="submission" date="2023-10" db="EMBL/GenBank/DDBJ databases">
        <title>Genome assemblies of two species of porcelain crab, Petrolisthes cinctipes and Petrolisthes manimaculis (Anomura: Porcellanidae).</title>
        <authorList>
            <person name="Angst P."/>
        </authorList>
    </citation>
    <scope>NUCLEOTIDE SEQUENCE</scope>
    <source>
        <strain evidence="11">PB745_01</strain>
        <tissue evidence="11">Gill</tissue>
    </source>
</reference>
<feature type="domain" description="Ig-like" evidence="10">
    <location>
        <begin position="804"/>
        <end position="890"/>
    </location>
</feature>
<dbReference type="SMART" id="SM00409">
    <property type="entry name" value="IG"/>
    <property type="match status" value="7"/>
</dbReference>
<dbReference type="PANTHER" id="PTHR45080">
    <property type="entry name" value="CONTACTIN 5"/>
    <property type="match status" value="1"/>
</dbReference>
<comment type="caution">
    <text evidence="11">The sequence shown here is derived from an EMBL/GenBank/DDBJ whole genome shotgun (WGS) entry which is preliminary data.</text>
</comment>
<dbReference type="SMART" id="SM00408">
    <property type="entry name" value="IGc2"/>
    <property type="match status" value="7"/>
</dbReference>
<evidence type="ECO:0000256" key="1">
    <source>
        <dbReference type="ARBA" id="ARBA00004236"/>
    </source>
</evidence>
<feature type="domain" description="Ig-like" evidence="10">
    <location>
        <begin position="713"/>
        <end position="799"/>
    </location>
</feature>
<dbReference type="InterPro" id="IPR013783">
    <property type="entry name" value="Ig-like_fold"/>
</dbReference>
<feature type="domain" description="Ig-like" evidence="10">
    <location>
        <begin position="382"/>
        <end position="478"/>
    </location>
</feature>
<dbReference type="InterPro" id="IPR050958">
    <property type="entry name" value="Cell_Adh-Cytoskel_Orgn"/>
</dbReference>
<feature type="compositionally biased region" description="Acidic residues" evidence="9">
    <location>
        <begin position="155"/>
        <end position="168"/>
    </location>
</feature>
<protein>
    <recommendedName>
        <fullName evidence="10">Ig-like domain-containing protein</fullName>
    </recommendedName>
</protein>
<dbReference type="Gene3D" id="2.60.40.10">
    <property type="entry name" value="Immunoglobulins"/>
    <property type="match status" value="7"/>
</dbReference>
<dbReference type="EMBL" id="JAWQEG010002112">
    <property type="protein sequence ID" value="KAK3874303.1"/>
    <property type="molecule type" value="Genomic_DNA"/>
</dbReference>
<dbReference type="InterPro" id="IPR036179">
    <property type="entry name" value="Ig-like_dom_sf"/>
</dbReference>
<evidence type="ECO:0000256" key="4">
    <source>
        <dbReference type="ARBA" id="ARBA00022737"/>
    </source>
</evidence>
<keyword evidence="4" id="KW-0677">Repeat</keyword>
<dbReference type="GO" id="GO:0007156">
    <property type="term" value="P:homophilic cell adhesion via plasma membrane adhesion molecules"/>
    <property type="evidence" value="ECO:0007669"/>
    <property type="project" value="TreeGrafter"/>
</dbReference>
<name>A0AAE1FHR7_PETCI</name>
<dbReference type="InterPro" id="IPR003598">
    <property type="entry name" value="Ig_sub2"/>
</dbReference>
<dbReference type="Pfam" id="PF13927">
    <property type="entry name" value="Ig_3"/>
    <property type="match status" value="3"/>
</dbReference>
<evidence type="ECO:0000313" key="11">
    <source>
        <dbReference type="EMBL" id="KAK3874303.1"/>
    </source>
</evidence>
<gene>
    <name evidence="11" type="ORF">Pcinc_020744</name>
</gene>
<keyword evidence="12" id="KW-1185">Reference proteome</keyword>
<keyword evidence="2" id="KW-1003">Cell membrane</keyword>
<feature type="compositionally biased region" description="Basic and acidic residues" evidence="9">
    <location>
        <begin position="36"/>
        <end position="50"/>
    </location>
</feature>
<dbReference type="PANTHER" id="PTHR45080:SF8">
    <property type="entry name" value="IG-LIKE DOMAIN-CONTAINING PROTEIN"/>
    <property type="match status" value="1"/>
</dbReference>
<dbReference type="AlphaFoldDB" id="A0AAE1FHR7"/>
<keyword evidence="5" id="KW-0472">Membrane</keyword>
<organism evidence="11 12">
    <name type="scientific">Petrolisthes cinctipes</name>
    <name type="common">Flat porcelain crab</name>
    <dbReference type="NCBI Taxonomy" id="88211"/>
    <lineage>
        <taxon>Eukaryota</taxon>
        <taxon>Metazoa</taxon>
        <taxon>Ecdysozoa</taxon>
        <taxon>Arthropoda</taxon>
        <taxon>Crustacea</taxon>
        <taxon>Multicrustacea</taxon>
        <taxon>Malacostraca</taxon>
        <taxon>Eumalacostraca</taxon>
        <taxon>Eucarida</taxon>
        <taxon>Decapoda</taxon>
        <taxon>Pleocyemata</taxon>
        <taxon>Anomura</taxon>
        <taxon>Galatheoidea</taxon>
        <taxon>Porcellanidae</taxon>
        <taxon>Petrolisthes</taxon>
    </lineage>
</organism>
<feature type="domain" description="Ig-like" evidence="10">
    <location>
        <begin position="291"/>
        <end position="376"/>
    </location>
</feature>
<sequence length="995" mass="109753">MGSTYKEERHEGREKDLRKGRWNDAVRGKNKHDKMKHSEEKEVKKIEKKGGIRGGEGEGEGAEENIGEGGEENREGGGIGGGGEGKGGEENREEGRIGGGEGGEETRGEGGIGEGGEENREEGGEENRGEGRIGGEGEVVAGVPSQQRQARQTAEGEDQQTAEGEDQQTIEGNTEHPKVTYSKQTVAALGDRVKIDCSVEGVDVSGVNEFSVSWSKIDVDKPTNSFPISTNERVVLFSDKYEVDHPQESQRFSLIIKEMAEEEIGMYRCTVNFGENQKINADVNVHLQQAPFFTDDFTKTLTVTVGDSISIDCQPGGHPRPEVYWERLNDELPFYGGKFFKSNQLDIPLIEVDHKGHYVCYADNGIGEPATSNVILEVQYPPEIRLPVSRVFTEANEPAMMECEVMGYPIPDVAWYKDETAILGSPNLKPKTEEMVGGQTGVKSSLSVSQVTAEDLGQYTCKASNVIGTTVKTVGLVTKSPPLIVKQSRHEVWYDLEKSGLRDTLPVVIECEADGFPTPTYRWTKNGEPLRWEADNHLSLEDNTGNLLITDPTLKDNGMYQCFAFNDLGTASSDPVYLINVTRIQFSNDDDPSDTYHLEAELGRPYKMSCPQATGYPTPELSWVKAIQHVDKMELEFVKEERVVADPEGSLWFTHITYDDDTKKNGFEYICMASTPFEPYDFSIASVIHLTVVDPADGAHNLREESLNVESFPMFTSGETVTIRAGGESLLWCIYGGEPSPDVSWRRSDGTQLDETRFATRNYGRTLVIKETNVNDGGIYECVASNNVGEAKMNAISVSVEQPPTFSENMTSQTVSEGTTVTFSCQANSTVNVTYTWTFNGRVLTSQNPQHRELDGSRLTIKDASYTDMGNYACNATSSLGYVYGQAALTVLPSKQYGIRQSCAEMEVLQQEVTDLRSTVDKLQLILASNHNITYAALLALSDKLSILNLSQTKSVSQQNQTTQTQVKQDMIMTQDQMSQDQMSQDLPTTLAPIA</sequence>
<evidence type="ECO:0000256" key="6">
    <source>
        <dbReference type="ARBA" id="ARBA00023157"/>
    </source>
</evidence>
<dbReference type="InterPro" id="IPR007110">
    <property type="entry name" value="Ig-like_dom"/>
</dbReference>
<keyword evidence="8" id="KW-0393">Immunoglobulin domain</keyword>
<dbReference type="GO" id="GO:0005886">
    <property type="term" value="C:plasma membrane"/>
    <property type="evidence" value="ECO:0007669"/>
    <property type="project" value="UniProtKB-SubCell"/>
</dbReference>
<evidence type="ECO:0000256" key="9">
    <source>
        <dbReference type="SAM" id="MobiDB-lite"/>
    </source>
</evidence>
<evidence type="ECO:0000259" key="10">
    <source>
        <dbReference type="PROSITE" id="PS50835"/>
    </source>
</evidence>
<evidence type="ECO:0000256" key="8">
    <source>
        <dbReference type="ARBA" id="ARBA00023319"/>
    </source>
</evidence>